<proteinExistence type="predicted"/>
<dbReference type="Proteomes" id="UP000823775">
    <property type="component" value="Unassembled WGS sequence"/>
</dbReference>
<protein>
    <submittedName>
        <fullName evidence="2">Uncharacterized protein</fullName>
    </submittedName>
</protein>
<evidence type="ECO:0000313" key="3">
    <source>
        <dbReference type="Proteomes" id="UP000823775"/>
    </source>
</evidence>
<keyword evidence="3" id="KW-1185">Reference proteome</keyword>
<dbReference type="EMBL" id="JACEIK010000425">
    <property type="protein sequence ID" value="MCD7456796.1"/>
    <property type="molecule type" value="Genomic_DNA"/>
</dbReference>
<evidence type="ECO:0000256" key="1">
    <source>
        <dbReference type="SAM" id="MobiDB-lite"/>
    </source>
</evidence>
<organism evidence="2 3">
    <name type="scientific">Datura stramonium</name>
    <name type="common">Jimsonweed</name>
    <name type="synonym">Common thornapple</name>
    <dbReference type="NCBI Taxonomy" id="4076"/>
    <lineage>
        <taxon>Eukaryota</taxon>
        <taxon>Viridiplantae</taxon>
        <taxon>Streptophyta</taxon>
        <taxon>Embryophyta</taxon>
        <taxon>Tracheophyta</taxon>
        <taxon>Spermatophyta</taxon>
        <taxon>Magnoliopsida</taxon>
        <taxon>eudicotyledons</taxon>
        <taxon>Gunneridae</taxon>
        <taxon>Pentapetalae</taxon>
        <taxon>asterids</taxon>
        <taxon>lamiids</taxon>
        <taxon>Solanales</taxon>
        <taxon>Solanaceae</taxon>
        <taxon>Solanoideae</taxon>
        <taxon>Datureae</taxon>
        <taxon>Datura</taxon>
    </lineage>
</organism>
<evidence type="ECO:0000313" key="2">
    <source>
        <dbReference type="EMBL" id="MCD7456796.1"/>
    </source>
</evidence>
<comment type="caution">
    <text evidence="2">The sequence shown here is derived from an EMBL/GenBank/DDBJ whole genome shotgun (WGS) entry which is preliminary data.</text>
</comment>
<accession>A0ABS8SD32</accession>
<sequence length="114" mass="12084">LHEKVKEAESSTTSVVSSKDRDDPSSEPRSVSIIFPAIGGGALISPTITTLLSAPAPTGSTIAEIGSILRLQPLWILGFRLQLPLAGPRASRMPQICPYSLEIDLVFICIKGDA</sequence>
<reference evidence="2 3" key="1">
    <citation type="journal article" date="2021" name="BMC Genomics">
        <title>Datura genome reveals duplications of psychoactive alkaloid biosynthetic genes and high mutation rate following tissue culture.</title>
        <authorList>
            <person name="Rajewski A."/>
            <person name="Carter-House D."/>
            <person name="Stajich J."/>
            <person name="Litt A."/>
        </authorList>
    </citation>
    <scope>NUCLEOTIDE SEQUENCE [LARGE SCALE GENOMIC DNA]</scope>
    <source>
        <strain evidence="2">AR-01</strain>
    </source>
</reference>
<gene>
    <name evidence="2" type="ORF">HAX54_033230</name>
</gene>
<feature type="non-terminal residue" evidence="2">
    <location>
        <position position="1"/>
    </location>
</feature>
<name>A0ABS8SD32_DATST</name>
<feature type="region of interest" description="Disordered" evidence="1">
    <location>
        <begin position="1"/>
        <end position="30"/>
    </location>
</feature>